<dbReference type="RefSeq" id="WP_067060252.1">
    <property type="nucleotide sequence ID" value="NZ_CP014699.1"/>
</dbReference>
<reference evidence="3" key="2">
    <citation type="submission" date="2016-03" db="EMBL/GenBank/DDBJ databases">
        <title>Streptococcus antelopensis sp. nov., isolated from the feces of the Tibetan antelope (Pantholops hodgsonii) in Hoh Xil National Nature Reserve, Qinghai, China.</title>
        <authorList>
            <person name="Bai X."/>
        </authorList>
    </citation>
    <scope>NUCLEOTIDE SEQUENCE [LARGE SCALE GENOMIC DNA]</scope>
    <source>
        <strain evidence="3">TA 26</strain>
    </source>
</reference>
<accession>A0A172Q5L6</accession>
<dbReference type="KEGG" id="spat:A0O21_01210"/>
<dbReference type="OrthoDB" id="2213865at2"/>
<gene>
    <name evidence="2" type="ORF">A0O21_01210</name>
</gene>
<dbReference type="Proteomes" id="UP000077317">
    <property type="component" value="Chromosome"/>
</dbReference>
<organism evidence="2 3">
    <name type="scientific">Streptococcus pantholopis</name>
    <dbReference type="NCBI Taxonomy" id="1811193"/>
    <lineage>
        <taxon>Bacteria</taxon>
        <taxon>Bacillati</taxon>
        <taxon>Bacillota</taxon>
        <taxon>Bacilli</taxon>
        <taxon>Lactobacillales</taxon>
        <taxon>Streptococcaceae</taxon>
        <taxon>Streptococcus</taxon>
    </lineage>
</organism>
<feature type="transmembrane region" description="Helical" evidence="1">
    <location>
        <begin position="196"/>
        <end position="216"/>
    </location>
</feature>
<keyword evidence="3" id="KW-1185">Reference proteome</keyword>
<keyword evidence="1" id="KW-0812">Transmembrane</keyword>
<keyword evidence="1" id="KW-1133">Transmembrane helix</keyword>
<feature type="transmembrane region" description="Helical" evidence="1">
    <location>
        <begin position="123"/>
        <end position="145"/>
    </location>
</feature>
<dbReference type="AlphaFoldDB" id="A0A172Q5L6"/>
<feature type="transmembrane region" description="Helical" evidence="1">
    <location>
        <begin position="43"/>
        <end position="65"/>
    </location>
</feature>
<evidence type="ECO:0000256" key="1">
    <source>
        <dbReference type="SAM" id="Phobius"/>
    </source>
</evidence>
<evidence type="ECO:0000313" key="2">
    <source>
        <dbReference type="EMBL" id="AND78744.1"/>
    </source>
</evidence>
<keyword evidence="1" id="KW-0472">Membrane</keyword>
<proteinExistence type="predicted"/>
<feature type="transmembrane region" description="Helical" evidence="1">
    <location>
        <begin position="85"/>
        <end position="111"/>
    </location>
</feature>
<name>A0A172Q5L6_9STRE</name>
<feature type="transmembrane region" description="Helical" evidence="1">
    <location>
        <begin position="157"/>
        <end position="176"/>
    </location>
</feature>
<protein>
    <recommendedName>
        <fullName evidence="4">Beta-carotene 15,15'-monooxygenase</fullName>
    </recommendedName>
</protein>
<feature type="transmembrane region" description="Helical" evidence="1">
    <location>
        <begin position="228"/>
        <end position="247"/>
    </location>
</feature>
<dbReference type="EMBL" id="CP014699">
    <property type="protein sequence ID" value="AND78744.1"/>
    <property type="molecule type" value="Genomic_DNA"/>
</dbReference>
<evidence type="ECO:0000313" key="3">
    <source>
        <dbReference type="Proteomes" id="UP000077317"/>
    </source>
</evidence>
<dbReference type="STRING" id="1811193.A0O21_01210"/>
<reference evidence="2 3" key="1">
    <citation type="journal article" date="2016" name="Int. J. Syst. Evol. Microbiol.">
        <title>Streptococcuspantholopis sp. nov., isolated from faeces of the Tibetan antelope (Pantholops hodgsonii).</title>
        <authorList>
            <person name="Bai X."/>
            <person name="Xiong Y."/>
            <person name="Lu S."/>
            <person name="Jin D."/>
            <person name="Lai X."/>
            <person name="Yang J."/>
            <person name="Niu L."/>
            <person name="Hu S."/>
            <person name="Meng X."/>
            <person name="Pu J."/>
            <person name="Ye C."/>
            <person name="Xu J."/>
        </authorList>
    </citation>
    <scope>NUCLEOTIDE SEQUENCE [LARGE SCALE GENOMIC DNA]</scope>
    <source>
        <strain evidence="2 3">TA 26</strain>
    </source>
</reference>
<sequence length="299" mass="34573">MKKSIFKASFEESQGLVTQGKFVLTAGMTRNNNPVHMGIFNRLFTLVIVGYFFFGIMAYGLLFAMPEQIGRVGEVRLISVNAVELIHQIGTFLIPSSAFFYALTFIFITLFCLPKKNLKIQSYFYFSFYFPFLTCAVIALFYFLSAFTFDRFGFSGFLLQLVLGLGFIIAILYQGYRDARRRLYNEPRWLGGLVKLMGYTVLAVSAVLLVLSGTVFKGLASDLNEMWYSYPLGLLLLPALIIVGYAWRLLIDLFIYQAYYIWKYPEEYKAYLKISDKEWYSKRELRRREKAAKKNSRSS</sequence>
<evidence type="ECO:0008006" key="4">
    <source>
        <dbReference type="Google" id="ProtNLM"/>
    </source>
</evidence>